<dbReference type="EMBL" id="CAJFCV020000001">
    <property type="protein sequence ID" value="CAG9085502.1"/>
    <property type="molecule type" value="Genomic_DNA"/>
</dbReference>
<dbReference type="InterPro" id="IPR001214">
    <property type="entry name" value="SET_dom"/>
</dbReference>
<dbReference type="Gene3D" id="2.170.270.10">
    <property type="entry name" value="SET domain"/>
    <property type="match status" value="1"/>
</dbReference>
<dbReference type="Proteomes" id="UP000095284">
    <property type="component" value="Unplaced"/>
</dbReference>
<proteinExistence type="predicted"/>
<dbReference type="InterPro" id="IPR046341">
    <property type="entry name" value="SET_dom_sf"/>
</dbReference>
<dbReference type="EMBL" id="CAJFDI010000001">
    <property type="protein sequence ID" value="CAD5209986.1"/>
    <property type="molecule type" value="Genomic_DNA"/>
</dbReference>
<dbReference type="Pfam" id="PF00856">
    <property type="entry name" value="SET"/>
    <property type="match status" value="1"/>
</dbReference>
<dbReference type="Proteomes" id="UP000659654">
    <property type="component" value="Unassembled WGS sequence"/>
</dbReference>
<dbReference type="GO" id="GO:0046974">
    <property type="term" value="F:histone H3K9 methyltransferase activity"/>
    <property type="evidence" value="ECO:0007669"/>
    <property type="project" value="TreeGrafter"/>
</dbReference>
<dbReference type="AlphaFoldDB" id="A0A1I7RYA1"/>
<dbReference type="GO" id="GO:0002039">
    <property type="term" value="F:p53 binding"/>
    <property type="evidence" value="ECO:0007669"/>
    <property type="project" value="InterPro"/>
</dbReference>
<evidence type="ECO:0000313" key="5">
    <source>
        <dbReference type="WBParaSite" id="BXY_0571800.1"/>
    </source>
</evidence>
<gene>
    <name evidence="2" type="ORF">BXYJ_LOCUS1709</name>
</gene>
<dbReference type="InterPro" id="IPR043550">
    <property type="entry name" value="EHMT1/EHMT2"/>
</dbReference>
<dbReference type="GO" id="GO:0000122">
    <property type="term" value="P:negative regulation of transcription by RNA polymerase II"/>
    <property type="evidence" value="ECO:0007669"/>
    <property type="project" value="TreeGrafter"/>
</dbReference>
<dbReference type="SUPFAM" id="SSF82199">
    <property type="entry name" value="SET domain"/>
    <property type="match status" value="1"/>
</dbReference>
<dbReference type="PANTHER" id="PTHR46307:SF4">
    <property type="entry name" value="G9A, ISOFORM B"/>
    <property type="match status" value="1"/>
</dbReference>
<keyword evidence="4" id="KW-1185">Reference proteome</keyword>
<dbReference type="WBParaSite" id="BXY_0571800.1">
    <property type="protein sequence ID" value="BXY_0571800.1"/>
    <property type="gene ID" value="BXY_0571800"/>
</dbReference>
<dbReference type="Proteomes" id="UP000582659">
    <property type="component" value="Unassembled WGS sequence"/>
</dbReference>
<evidence type="ECO:0000313" key="2">
    <source>
        <dbReference type="EMBL" id="CAD5209986.1"/>
    </source>
</evidence>
<feature type="domain" description="SET" evidence="1">
    <location>
        <begin position="67"/>
        <end position="178"/>
    </location>
</feature>
<dbReference type="OrthoDB" id="5792673at2759"/>
<dbReference type="GO" id="GO:0000785">
    <property type="term" value="C:chromatin"/>
    <property type="evidence" value="ECO:0007669"/>
    <property type="project" value="TreeGrafter"/>
</dbReference>
<protein>
    <submittedName>
        <fullName evidence="2">(pine wood nematode) hypothetical protein</fullName>
    </submittedName>
    <submittedName>
        <fullName evidence="5">SET domain-containing protein</fullName>
    </submittedName>
</protein>
<dbReference type="SMR" id="A0A1I7RYA1"/>
<accession>A0A1I7RYA1</accession>
<dbReference type="SMART" id="SM00317">
    <property type="entry name" value="SET"/>
    <property type="match status" value="1"/>
</dbReference>
<dbReference type="GO" id="GO:0005634">
    <property type="term" value="C:nucleus"/>
    <property type="evidence" value="ECO:0007669"/>
    <property type="project" value="TreeGrafter"/>
</dbReference>
<sequence length="213" mass="24577">MLICEDLSDGKERIPLRVVNNYDGKLFPKFEYITTSVYRDPIMPISSVIHGPSSSNDNADNAIAGQFRFEVYCKATDFWGVRALEEIPRGQLVGEYVGNISRTQLQTEHDNYIFSFTDKNGVNWDVDAHKMGNFTRFMNHSCDQNVDSNVTEDTFPPRILFYSNRRIRINEELTIDYGHEWWTAKEDLKCIWLLSRQLEASVTLSNCSITLTV</sequence>
<dbReference type="PANTHER" id="PTHR46307">
    <property type="entry name" value="G9A, ISOFORM B"/>
    <property type="match status" value="1"/>
</dbReference>
<organism evidence="3 5">
    <name type="scientific">Bursaphelenchus xylophilus</name>
    <name type="common">Pinewood nematode worm</name>
    <name type="synonym">Aphelenchoides xylophilus</name>
    <dbReference type="NCBI Taxonomy" id="6326"/>
    <lineage>
        <taxon>Eukaryota</taxon>
        <taxon>Metazoa</taxon>
        <taxon>Ecdysozoa</taxon>
        <taxon>Nematoda</taxon>
        <taxon>Chromadorea</taxon>
        <taxon>Rhabditida</taxon>
        <taxon>Tylenchina</taxon>
        <taxon>Tylenchomorpha</taxon>
        <taxon>Aphelenchoidea</taxon>
        <taxon>Aphelenchoididae</taxon>
        <taxon>Bursaphelenchus</taxon>
    </lineage>
</organism>
<dbReference type="eggNOG" id="KOG1082">
    <property type="taxonomic scope" value="Eukaryota"/>
</dbReference>
<name>A0A1I7RYA1_BURXY</name>
<evidence type="ECO:0000313" key="4">
    <source>
        <dbReference type="Proteomes" id="UP000659654"/>
    </source>
</evidence>
<evidence type="ECO:0000313" key="3">
    <source>
        <dbReference type="Proteomes" id="UP000095284"/>
    </source>
</evidence>
<evidence type="ECO:0000259" key="1">
    <source>
        <dbReference type="PROSITE" id="PS50280"/>
    </source>
</evidence>
<reference evidence="5" key="1">
    <citation type="submission" date="2016-11" db="UniProtKB">
        <authorList>
            <consortium name="WormBaseParasite"/>
        </authorList>
    </citation>
    <scope>IDENTIFICATION</scope>
</reference>
<dbReference type="PROSITE" id="PS50280">
    <property type="entry name" value="SET"/>
    <property type="match status" value="1"/>
</dbReference>
<reference evidence="2" key="2">
    <citation type="submission" date="2020-09" db="EMBL/GenBank/DDBJ databases">
        <authorList>
            <person name="Kikuchi T."/>
        </authorList>
    </citation>
    <scope>NUCLEOTIDE SEQUENCE</scope>
    <source>
        <strain evidence="2">Ka4C1</strain>
    </source>
</reference>